<organism evidence="1">
    <name type="scientific">mine drainage metagenome</name>
    <dbReference type="NCBI Taxonomy" id="410659"/>
    <lineage>
        <taxon>unclassified sequences</taxon>
        <taxon>metagenomes</taxon>
        <taxon>ecological metagenomes</taxon>
    </lineage>
</organism>
<dbReference type="EMBL" id="CABQ01000159">
    <property type="protein sequence ID" value="CBI07916.1"/>
    <property type="molecule type" value="Genomic_DNA"/>
</dbReference>
<comment type="caution">
    <text evidence="1">The sequence shown here is derived from an EMBL/GenBank/DDBJ whole genome shotgun (WGS) entry which is preliminary data.</text>
</comment>
<protein>
    <submittedName>
        <fullName evidence="1">Uncharacterized protein</fullName>
    </submittedName>
</protein>
<sequence length="109" mass="11215">MEKRGSIANSGIVAGVRIFGQYVLLRFVCDAVPRPERPGYKSHNLADKALEVFGFGEVQDDGVIDGCATPIEDTDGAVSINGGVCDGRFEVGPGNVMGAGAGDKQAAGT</sequence>
<gene>
    <name evidence="1" type="ORF">CARN6_1325</name>
</gene>
<evidence type="ECO:0000313" key="1">
    <source>
        <dbReference type="EMBL" id="CBI07916.1"/>
    </source>
</evidence>
<reference evidence="1" key="1">
    <citation type="submission" date="2009-10" db="EMBL/GenBank/DDBJ databases">
        <title>Diversity of trophic interactions inside an arsenic-rich microbial ecosystem.</title>
        <authorList>
            <person name="Bertin P.N."/>
            <person name="Heinrich-Salmeron A."/>
            <person name="Pelletier E."/>
            <person name="Goulhen-Chollet F."/>
            <person name="Arsene-Ploetze F."/>
            <person name="Gallien S."/>
            <person name="Calteau A."/>
            <person name="Vallenet D."/>
            <person name="Casiot C."/>
            <person name="Chane-Woon-Ming B."/>
            <person name="Giloteaux L."/>
            <person name="Barakat M."/>
            <person name="Bonnefoy V."/>
            <person name="Bruneel O."/>
            <person name="Chandler M."/>
            <person name="Cleiss J."/>
            <person name="Duran R."/>
            <person name="Elbaz-Poulichet F."/>
            <person name="Fonknechten N."/>
            <person name="Lauga B."/>
            <person name="Mornico D."/>
            <person name="Ortet P."/>
            <person name="Schaeffer C."/>
            <person name="Siguier P."/>
            <person name="Alexander Thil Smith A."/>
            <person name="Van Dorsselaer A."/>
            <person name="Weissenbach J."/>
            <person name="Medigue C."/>
            <person name="Le Paslier D."/>
        </authorList>
    </citation>
    <scope>NUCLEOTIDE SEQUENCE</scope>
</reference>
<dbReference type="AlphaFoldDB" id="E6QKZ6"/>
<name>E6QKZ6_9ZZZZ</name>
<accession>E6QKZ6</accession>
<proteinExistence type="predicted"/>